<evidence type="ECO:0000313" key="2">
    <source>
        <dbReference type="Proteomes" id="UP000231480"/>
    </source>
</evidence>
<proteinExistence type="predicted"/>
<accession>A0A2G9YCH2</accession>
<comment type="caution">
    <text evidence="1">The sequence shown here is derived from an EMBL/GenBank/DDBJ whole genome shotgun (WGS) entry which is preliminary data.</text>
</comment>
<name>A0A2G9YCH2_9BACT</name>
<dbReference type="AlphaFoldDB" id="A0A2G9YCH2"/>
<organism evidence="1 2">
    <name type="scientific">Candidatus Portnoybacteria bacterium CG23_combo_of_CG06-09_8_20_14_all_37_13</name>
    <dbReference type="NCBI Taxonomy" id="1974819"/>
    <lineage>
        <taxon>Bacteria</taxon>
        <taxon>Candidatus Portnoyibacteriota</taxon>
    </lineage>
</organism>
<dbReference type="EMBL" id="PCRH01000067">
    <property type="protein sequence ID" value="PIP16872.1"/>
    <property type="molecule type" value="Genomic_DNA"/>
</dbReference>
<reference evidence="1 2" key="1">
    <citation type="submission" date="2017-09" db="EMBL/GenBank/DDBJ databases">
        <title>Depth-based differentiation of microbial function through sediment-hosted aquifers and enrichment of novel symbionts in the deep terrestrial subsurface.</title>
        <authorList>
            <person name="Probst A.J."/>
            <person name="Ladd B."/>
            <person name="Jarett J.K."/>
            <person name="Geller-Mcgrath D.E."/>
            <person name="Sieber C.M."/>
            <person name="Emerson J.B."/>
            <person name="Anantharaman K."/>
            <person name="Thomas B.C."/>
            <person name="Malmstrom R."/>
            <person name="Stieglmeier M."/>
            <person name="Klingl A."/>
            <person name="Woyke T."/>
            <person name="Ryan C.M."/>
            <person name="Banfield J.F."/>
        </authorList>
    </citation>
    <scope>NUCLEOTIDE SEQUENCE [LARGE SCALE GENOMIC DNA]</scope>
    <source>
        <strain evidence="1">CG23_combo_of_CG06-09_8_20_14_all_37_13</strain>
    </source>
</reference>
<evidence type="ECO:0000313" key="1">
    <source>
        <dbReference type="EMBL" id="PIP16872.1"/>
    </source>
</evidence>
<gene>
    <name evidence="1" type="ORF">COX44_03130</name>
</gene>
<sequence>MQKLAVYTAFDGDDMVFIDCMRNIAIINGYVPINPEYALGYYLSTTSHDGKKFEVMKDCLSLVMAADELWLFAESENIALQQLSEGILVEVLLWVRVKTPGIRVFSISETVKSLNYHDHASYKGRVLSIDEPMIRTSLENNQFSEISGFLDEVKYTLRPIVFIDIRNEDFKYIDWVRAYAYLHGKVPISPQHLMPEFIYKVHNNAQEDYQGSIEKLKSVASQIWAVYHSGVALQNTKERYGLSPRVTFVSMREVGMPKYANPRNWSITSKEVKENLL</sequence>
<protein>
    <submittedName>
        <fullName evidence="1">Uncharacterized protein</fullName>
    </submittedName>
</protein>
<dbReference type="Proteomes" id="UP000231480">
    <property type="component" value="Unassembled WGS sequence"/>
</dbReference>